<keyword evidence="4" id="KW-1185">Reference proteome</keyword>
<protein>
    <submittedName>
        <fullName evidence="3">Protein containing ALS2cr12 (ALS2CR12) signature</fullName>
    </submittedName>
</protein>
<dbReference type="EMBL" id="BX284603">
    <property type="protein sequence ID" value="CAA83223.1"/>
    <property type="molecule type" value="Genomic_DNA"/>
</dbReference>
<reference evidence="3 4" key="1">
    <citation type="journal article" date="1998" name="Science">
        <title>Genome sequence of the nematode C. elegans: a platform for investigating biology.</title>
        <authorList>
            <consortium name="The C. elegans sequencing consortium"/>
            <person name="Sulson J.E."/>
            <person name="Waterston R."/>
        </authorList>
    </citation>
    <scope>NUCLEOTIDE SEQUENCE [LARGE SCALE GENOMIC DNA]</scope>
    <source>
        <strain evidence="3 4">Bristol N2</strain>
    </source>
</reference>
<dbReference type="RefSeq" id="NP_497884.1">
    <property type="nucleotide sequence ID" value="NM_065483.8"/>
</dbReference>
<feature type="compositionally biased region" description="Basic and acidic residues" evidence="2">
    <location>
        <begin position="7"/>
        <end position="17"/>
    </location>
</feature>
<proteinExistence type="predicted"/>
<evidence type="ECO:0000256" key="2">
    <source>
        <dbReference type="SAM" id="MobiDB-lite"/>
    </source>
</evidence>
<dbReference type="InParanoid" id="Q17469"/>
<feature type="region of interest" description="Disordered" evidence="2">
    <location>
        <begin position="1"/>
        <end position="26"/>
    </location>
</feature>
<dbReference type="Proteomes" id="UP000001940">
    <property type="component" value="Chromosome III"/>
</dbReference>
<dbReference type="GeneID" id="175567"/>
<dbReference type="OrthoDB" id="5853908at2759"/>
<gene>
    <name evidence="3 5" type="primary">pals-27</name>
    <name evidence="5" type="ORF">B0284.2</name>
    <name evidence="3" type="ORF">CELE_B0284.2</name>
</gene>
<feature type="coiled-coil region" evidence="1">
    <location>
        <begin position="147"/>
        <end position="174"/>
    </location>
</feature>
<sequence length="424" mass="48220">MSGGNSADKKAIADDLRQNAIEDENRRRRQIEAFQAIEDRQKNASAEIRLKQMESVVAIQKQQDEARNRMLEQNQKILTESRTREDSIRAQQEQNERDTISHENDLIDRQRTVNLSEITKRFTNHQNLMTREQGRLAETEIRNEKNLVDMKNQLAETQDNLNEDKKAYHEEKIQKSAENASQLEVLVSETNELIIQKDKNVLLQKETLMRIEKNAIENKGKVLIARGDDDNEQNFIDAVNSIRQKGYAVSDIISRLGEHAYCLHKGHSVHSVKNDVFKCSKALGQAKLKLGQLRDDVNHLLGHQESRNSGVPVCHDAARQIEEAIKELETSLNKFKGSLNGKNSIELYENVLEKNKNLTGKIHGLPSLVKSNYTLNAIQNGFQSICAVNGNHVASLEQTTTLALQEKKHGNRETSEHCPDDPKN</sequence>
<dbReference type="WormBase" id="B0284.2">
    <property type="protein sequence ID" value="CE00651"/>
    <property type="gene ID" value="WBGene00007132"/>
    <property type="gene designation" value="pals-27"/>
</dbReference>
<dbReference type="AlphaFoldDB" id="Q17469"/>
<dbReference type="AGR" id="WB:WBGene00007132"/>
<evidence type="ECO:0000313" key="4">
    <source>
        <dbReference type="Proteomes" id="UP000001940"/>
    </source>
</evidence>
<evidence type="ECO:0000313" key="3">
    <source>
        <dbReference type="EMBL" id="CAA83223.1"/>
    </source>
</evidence>
<dbReference type="PIR" id="S43560">
    <property type="entry name" value="S43560"/>
</dbReference>
<evidence type="ECO:0000313" key="5">
    <source>
        <dbReference type="WormBase" id="B0284.2"/>
    </source>
</evidence>
<accession>Q17469</accession>
<evidence type="ECO:0000256" key="1">
    <source>
        <dbReference type="SAM" id="Coils"/>
    </source>
</evidence>
<organism evidence="3 4">
    <name type="scientific">Caenorhabditis elegans</name>
    <dbReference type="NCBI Taxonomy" id="6239"/>
    <lineage>
        <taxon>Eukaryota</taxon>
        <taxon>Metazoa</taxon>
        <taxon>Ecdysozoa</taxon>
        <taxon>Nematoda</taxon>
        <taxon>Chromadorea</taxon>
        <taxon>Rhabditida</taxon>
        <taxon>Rhabditina</taxon>
        <taxon>Rhabditomorpha</taxon>
        <taxon>Rhabditoidea</taxon>
        <taxon>Rhabditidae</taxon>
        <taxon>Peloderinae</taxon>
        <taxon>Caenorhabditis</taxon>
    </lineage>
</organism>
<dbReference type="Bgee" id="WBGene00007132">
    <property type="expression patterns" value="Expressed in larva and 1 other cell type or tissue"/>
</dbReference>
<dbReference type="SMR" id="Q17469"/>
<dbReference type="HOGENOM" id="CLU_053398_0_0_1"/>
<dbReference type="KEGG" id="cel:CELE_B0284.2"/>
<dbReference type="STRING" id="6239.B0284.2.1"/>
<keyword evidence="1" id="KW-0175">Coiled coil</keyword>
<dbReference type="PhylomeDB" id="Q17469"/>
<name>Q17469_CAEEL</name>
<feature type="compositionally biased region" description="Basic and acidic residues" evidence="2">
    <location>
        <begin position="79"/>
        <end position="105"/>
    </location>
</feature>
<dbReference type="FunCoup" id="Q17469">
    <property type="interactions" value="420"/>
</dbReference>
<dbReference type="PaxDb" id="6239-B0284.2"/>
<dbReference type="UCSC" id="B0284.2">
    <property type="organism name" value="c. elegans"/>
</dbReference>
<dbReference type="CTD" id="175567"/>
<dbReference type="eggNOG" id="ENOG502THSP">
    <property type="taxonomic scope" value="Eukaryota"/>
</dbReference>
<feature type="region of interest" description="Disordered" evidence="2">
    <location>
        <begin position="75"/>
        <end position="105"/>
    </location>
</feature>